<evidence type="ECO:0000256" key="1">
    <source>
        <dbReference type="SAM" id="MobiDB-lite"/>
    </source>
</evidence>
<evidence type="ECO:0000313" key="2">
    <source>
        <dbReference type="EMBL" id="POF31144.1"/>
    </source>
</evidence>
<name>A0A2S3UU02_9HYPH</name>
<dbReference type="EMBL" id="PPCN01000005">
    <property type="protein sequence ID" value="POF31144.1"/>
    <property type="molecule type" value="Genomic_DNA"/>
</dbReference>
<accession>A0A2S3UU02</accession>
<comment type="caution">
    <text evidence="2">The sequence shown here is derived from an EMBL/GenBank/DDBJ whole genome shotgun (WGS) entry which is preliminary data.</text>
</comment>
<gene>
    <name evidence="2" type="ORF">CLV41_105325</name>
</gene>
<protein>
    <recommendedName>
        <fullName evidence="4">Cell division and transport-associated protein TolA</fullName>
    </recommendedName>
</protein>
<feature type="compositionally biased region" description="Pro residues" evidence="1">
    <location>
        <begin position="90"/>
        <end position="110"/>
    </location>
</feature>
<proteinExistence type="predicted"/>
<feature type="compositionally biased region" description="Polar residues" evidence="1">
    <location>
        <begin position="198"/>
        <end position="220"/>
    </location>
</feature>
<feature type="compositionally biased region" description="Basic and acidic residues" evidence="1">
    <location>
        <begin position="71"/>
        <end position="83"/>
    </location>
</feature>
<dbReference type="PRINTS" id="PR01217">
    <property type="entry name" value="PRICHEXTENSN"/>
</dbReference>
<evidence type="ECO:0000313" key="3">
    <source>
        <dbReference type="Proteomes" id="UP000236959"/>
    </source>
</evidence>
<dbReference type="AlphaFoldDB" id="A0A2S3UU02"/>
<dbReference type="Proteomes" id="UP000236959">
    <property type="component" value="Unassembled WGS sequence"/>
</dbReference>
<dbReference type="RefSeq" id="WP_170107190.1">
    <property type="nucleotide sequence ID" value="NZ_PPCN01000005.1"/>
</dbReference>
<dbReference type="SUPFAM" id="SSF74653">
    <property type="entry name" value="TolA/TonB C-terminal domain"/>
    <property type="match status" value="1"/>
</dbReference>
<feature type="region of interest" description="Disordered" evidence="1">
    <location>
        <begin position="62"/>
        <end position="220"/>
    </location>
</feature>
<keyword evidence="3" id="KW-1185">Reference proteome</keyword>
<sequence length="318" mass="33431">MRAGLIASLAGHTAILLWGIAAFPDAESFSVPAVDSLPVDLVPIEEFTRLRIGEKTAEIREVAAVEPSKTPVEKPTEPDDKPGESNVQQPTPPTPAPAPTPEPTPAPEPEPVAEPEPEPAPAPEPEPAKAVEPVPAAEPAPEPEPQQEAAPAPQPIVTSVAPRSKPAAPKRTPEPPDENFDSTQIAALLNKVEPAKQSGASSQQPASLGSNKGQQDVRMSQSELDALRGQVAQCWSPPVGAVGAEELKVRVRFSLSRSGDVFGNPEVLNANGNPAFGAAASSAVRAIMRCQPYSLPDAKYDAWQEVIINFDPREMLGG</sequence>
<evidence type="ECO:0008006" key="4">
    <source>
        <dbReference type="Google" id="ProtNLM"/>
    </source>
</evidence>
<reference evidence="2 3" key="1">
    <citation type="submission" date="2018-01" db="EMBL/GenBank/DDBJ databases">
        <title>Genomic Encyclopedia of Archaeal and Bacterial Type Strains, Phase II (KMG-II): from individual species to whole genera.</title>
        <authorList>
            <person name="Goeker M."/>
        </authorList>
    </citation>
    <scope>NUCLEOTIDE SEQUENCE [LARGE SCALE GENOMIC DNA]</scope>
    <source>
        <strain evidence="2 3">DSM 17023</strain>
    </source>
</reference>
<dbReference type="Gene3D" id="3.30.1150.10">
    <property type="match status" value="1"/>
</dbReference>
<organism evidence="2 3">
    <name type="scientific">Roseibium marinum</name>
    <dbReference type="NCBI Taxonomy" id="281252"/>
    <lineage>
        <taxon>Bacteria</taxon>
        <taxon>Pseudomonadati</taxon>
        <taxon>Pseudomonadota</taxon>
        <taxon>Alphaproteobacteria</taxon>
        <taxon>Hyphomicrobiales</taxon>
        <taxon>Stappiaceae</taxon>
        <taxon>Roseibium</taxon>
    </lineage>
</organism>